<name>A0ABU8XUU9_9PROT</name>
<protein>
    <submittedName>
        <fullName evidence="1">Uncharacterized protein</fullName>
    </submittedName>
</protein>
<gene>
    <name evidence="1" type="ORF">U1T56_16340</name>
</gene>
<evidence type="ECO:0000313" key="2">
    <source>
        <dbReference type="Proteomes" id="UP001375743"/>
    </source>
</evidence>
<comment type="caution">
    <text evidence="1">The sequence shown here is derived from an EMBL/GenBank/DDBJ whole genome shotgun (WGS) entry which is preliminary data.</text>
</comment>
<accession>A0ABU8XUU9</accession>
<evidence type="ECO:0000313" key="1">
    <source>
        <dbReference type="EMBL" id="MEK0084724.1"/>
    </source>
</evidence>
<reference evidence="1 2" key="1">
    <citation type="submission" date="2024-01" db="EMBL/GenBank/DDBJ databases">
        <title>Multi-omics insights into the function and evolution of sodium benzoate biodegradation pathways in Benzoatithermus flavus gen. nov., sp. nov. from hot spring.</title>
        <authorList>
            <person name="Hu C.-J."/>
            <person name="Li W.-J."/>
        </authorList>
    </citation>
    <scope>NUCLEOTIDE SEQUENCE [LARGE SCALE GENOMIC DNA]</scope>
    <source>
        <strain evidence="1 2">SYSU G07066</strain>
    </source>
</reference>
<dbReference type="Proteomes" id="UP001375743">
    <property type="component" value="Unassembled WGS sequence"/>
</dbReference>
<organism evidence="1 2">
    <name type="scientific">Benzoatithermus flavus</name>
    <dbReference type="NCBI Taxonomy" id="3108223"/>
    <lineage>
        <taxon>Bacteria</taxon>
        <taxon>Pseudomonadati</taxon>
        <taxon>Pseudomonadota</taxon>
        <taxon>Alphaproteobacteria</taxon>
        <taxon>Geminicoccales</taxon>
        <taxon>Geminicoccaceae</taxon>
        <taxon>Benzoatithermus</taxon>
    </lineage>
</organism>
<keyword evidence="2" id="KW-1185">Reference proteome</keyword>
<dbReference type="EMBL" id="JBBLZC010000017">
    <property type="protein sequence ID" value="MEK0084724.1"/>
    <property type="molecule type" value="Genomic_DNA"/>
</dbReference>
<proteinExistence type="predicted"/>
<sequence length="573" mass="61921">MIVFRDHDEEADPGPLLTGLLARAGTLLQGRSGPARDDLVALLIDLGVLEAAIADALFPERDDRSPLADALRRASSCAGRMLHASWRGEPLAEWPRALVTALEQAAALPLPSPVRLKTPEGYAYYALYPEMYLAAAERLARRTGPARAVCIGLRGIGTSLAAVVAATLAAEGWTVESLTLRPRGHPFDRRPAATVRLAAWLPARKDGFFLVVDEGPGLSGSSLCGTAAWLSGLGIPDERIVLFPSRDPDPATLISDEARARWQRHRKEHVPFEAAILPRAPFPAGSRELSGGAWRSLVYATEAAWPATAPMFERRKFLAEGTYGRPVLHKFAGLGRYGRAAHARGQALAEAGFGPEILGYRQGFLAQRWIDGRPLAAGGADGAFLRWAARYFVHRARRFPTGEPARPEALLEMIRTNLAEGLGEPAGLAGLDRHLRGFGEVPAVAIDGRVRPHEWLATGHGYCKVDNTDHHADHLYPGPTDIAWDLAGFGAEFALAPAALADLARAVADRTGDPGLAARLPFYELAYLAARLGQASFDATALGETAEGERMRCLARCYRRQLRASLVRLRAQL</sequence>